<dbReference type="STRING" id="656916.A0A2G7FF33"/>
<gene>
    <name evidence="6" type="ORF">AARAC_011828</name>
</gene>
<feature type="domain" description="NADH:flavin oxidoreductase/NADH oxidase N-terminal" evidence="5">
    <location>
        <begin position="47"/>
        <end position="362"/>
    </location>
</feature>
<evidence type="ECO:0000256" key="1">
    <source>
        <dbReference type="ARBA" id="ARBA00005979"/>
    </source>
</evidence>
<protein>
    <submittedName>
        <fullName evidence="6">NADH oxidase</fullName>
    </submittedName>
</protein>
<keyword evidence="7" id="KW-1185">Reference proteome</keyword>
<dbReference type="InterPro" id="IPR013785">
    <property type="entry name" value="Aldolase_TIM"/>
</dbReference>
<dbReference type="CDD" id="cd04733">
    <property type="entry name" value="OYE_like_2_FMN"/>
    <property type="match status" value="1"/>
</dbReference>
<keyword evidence="3" id="KW-0288">FMN</keyword>
<dbReference type="EMBL" id="NEXV01000701">
    <property type="protein sequence ID" value="PIG79217.1"/>
    <property type="molecule type" value="Genomic_DNA"/>
</dbReference>
<evidence type="ECO:0000259" key="5">
    <source>
        <dbReference type="Pfam" id="PF00724"/>
    </source>
</evidence>
<keyword evidence="2" id="KW-0285">Flavoprotein</keyword>
<reference evidence="6 7" key="1">
    <citation type="submission" date="2017-05" db="EMBL/GenBank/DDBJ databases">
        <title>Genome sequence for an aflatoxigenic pathogen of Argentinian peanut, Aspergillus arachidicola.</title>
        <authorList>
            <person name="Moore G."/>
            <person name="Beltz S.B."/>
            <person name="Mack B.M."/>
        </authorList>
    </citation>
    <scope>NUCLEOTIDE SEQUENCE [LARGE SCALE GENOMIC DNA]</scope>
    <source>
        <strain evidence="6 7">CBS 117610</strain>
    </source>
</reference>
<dbReference type="GO" id="GO:0016491">
    <property type="term" value="F:oxidoreductase activity"/>
    <property type="evidence" value="ECO:0007669"/>
    <property type="project" value="UniProtKB-KW"/>
</dbReference>
<accession>A0A2G7FF33</accession>
<dbReference type="SUPFAM" id="SSF51395">
    <property type="entry name" value="FMN-linked oxidoreductases"/>
    <property type="match status" value="1"/>
</dbReference>
<name>A0A2G7FF33_9EURO</name>
<dbReference type="GO" id="GO:0010181">
    <property type="term" value="F:FMN binding"/>
    <property type="evidence" value="ECO:0007669"/>
    <property type="project" value="InterPro"/>
</dbReference>
<keyword evidence="4" id="KW-0560">Oxidoreductase</keyword>
<evidence type="ECO:0000313" key="6">
    <source>
        <dbReference type="EMBL" id="PIG79217.1"/>
    </source>
</evidence>
<dbReference type="Gene3D" id="3.20.20.70">
    <property type="entry name" value="Aldolase class I"/>
    <property type="match status" value="1"/>
</dbReference>
<evidence type="ECO:0000256" key="3">
    <source>
        <dbReference type="ARBA" id="ARBA00022643"/>
    </source>
</evidence>
<sequence length="467" mass="52026">MPSSTDPESISPDLLGRRLLFSFSGKWARNRLLKSSTAEYMASFSASDSGSRGIPSAELVNLYRRWGEGDIGVIITGNIMIDPQHLVSAGDPIIPIDAPFEGLRFERFSKIALEAKRHGSLIIAQLCHPGRQTPVYLQPFPIGASDIRVSGGSFGADFGKPREAKREDISYIVEGFAHAAVYAERAGFDGIQLQAAHGHLLSQFLSPRTNKRQDNYGGSIKNRMKLISEIRKAISERVAETFIVGIKINAVEFQESAFNLEETVQLCIELEKMRFDFVELSGGTYEDWTIGRKQVTSIPQHEGFFLEYGRIYSERMERTKVYVTGGYRSVKGMIRAVQEVDGIGLARPLCQEPHLCSHIMSGSVETAPPIKIDTENFHLTSVAALMQMQHLGKGLQPVDLGSERDTNRLYKAILDHERTRSELFTEQRAALLEGLDAEQNITKLARDLALRVLLSTEHKNAFEIRAA</sequence>
<dbReference type="InterPro" id="IPR051799">
    <property type="entry name" value="NADH_flavin_oxidoreductase"/>
</dbReference>
<organism evidence="6 7">
    <name type="scientific">Aspergillus arachidicola</name>
    <dbReference type="NCBI Taxonomy" id="656916"/>
    <lineage>
        <taxon>Eukaryota</taxon>
        <taxon>Fungi</taxon>
        <taxon>Dikarya</taxon>
        <taxon>Ascomycota</taxon>
        <taxon>Pezizomycotina</taxon>
        <taxon>Eurotiomycetes</taxon>
        <taxon>Eurotiomycetidae</taxon>
        <taxon>Eurotiales</taxon>
        <taxon>Aspergillaceae</taxon>
        <taxon>Aspergillus</taxon>
        <taxon>Aspergillus subgen. Circumdati</taxon>
    </lineage>
</organism>
<dbReference type="PANTHER" id="PTHR43656">
    <property type="entry name" value="BINDING OXIDOREDUCTASE, PUTATIVE (AFU_ORTHOLOGUE AFUA_2G08260)-RELATED"/>
    <property type="match status" value="1"/>
</dbReference>
<proteinExistence type="inferred from homology"/>
<evidence type="ECO:0000256" key="4">
    <source>
        <dbReference type="ARBA" id="ARBA00023002"/>
    </source>
</evidence>
<comment type="similarity">
    <text evidence="1">Belongs to the NADH:flavin oxidoreductase/NADH oxidase family.</text>
</comment>
<dbReference type="InterPro" id="IPR001155">
    <property type="entry name" value="OxRdtase_FMN_N"/>
</dbReference>
<dbReference type="AlphaFoldDB" id="A0A2G7FF33"/>
<evidence type="ECO:0000256" key="2">
    <source>
        <dbReference type="ARBA" id="ARBA00022630"/>
    </source>
</evidence>
<evidence type="ECO:0000313" key="7">
    <source>
        <dbReference type="Proteomes" id="UP000231358"/>
    </source>
</evidence>
<dbReference type="Proteomes" id="UP000231358">
    <property type="component" value="Unassembled WGS sequence"/>
</dbReference>
<comment type="caution">
    <text evidence="6">The sequence shown here is derived from an EMBL/GenBank/DDBJ whole genome shotgun (WGS) entry which is preliminary data.</text>
</comment>
<dbReference type="PANTHER" id="PTHR43656:SF5">
    <property type="entry name" value="NADH:FLAVIN OXIDOREDUCTASE_NADH OXIDASE N-TERMINAL DOMAIN-CONTAINING PROTEIN"/>
    <property type="match status" value="1"/>
</dbReference>
<dbReference type="Pfam" id="PF00724">
    <property type="entry name" value="Oxidored_FMN"/>
    <property type="match status" value="1"/>
</dbReference>